<dbReference type="GO" id="GO:0005634">
    <property type="term" value="C:nucleus"/>
    <property type="evidence" value="ECO:0007669"/>
    <property type="project" value="TreeGrafter"/>
</dbReference>
<proteinExistence type="predicted"/>
<keyword evidence="2" id="KW-0804">Transcription</keyword>
<keyword evidence="1" id="KW-0805">Transcription regulation</keyword>
<feature type="compositionally biased region" description="Low complexity" evidence="4">
    <location>
        <begin position="561"/>
        <end position="578"/>
    </location>
</feature>
<keyword evidence="3" id="KW-0539">Nucleus</keyword>
<dbReference type="Pfam" id="PF04082">
    <property type="entry name" value="Fungal_trans"/>
    <property type="match status" value="1"/>
</dbReference>
<dbReference type="OrthoDB" id="2283488at2759"/>
<evidence type="ECO:0000259" key="5">
    <source>
        <dbReference type="SMART" id="SM00906"/>
    </source>
</evidence>
<reference evidence="6" key="1">
    <citation type="submission" date="2021-03" db="EMBL/GenBank/DDBJ databases">
        <authorList>
            <person name="Tagirdzhanova G."/>
        </authorList>
    </citation>
    <scope>NUCLEOTIDE SEQUENCE</scope>
</reference>
<feature type="compositionally biased region" description="Polar residues" evidence="4">
    <location>
        <begin position="506"/>
        <end position="515"/>
    </location>
</feature>
<comment type="caution">
    <text evidence="6">The sequence shown here is derived from an EMBL/GenBank/DDBJ whole genome shotgun (WGS) entry which is preliminary data.</text>
</comment>
<dbReference type="Proteomes" id="UP000664203">
    <property type="component" value="Unassembled WGS sequence"/>
</dbReference>
<evidence type="ECO:0000256" key="1">
    <source>
        <dbReference type="ARBA" id="ARBA00023015"/>
    </source>
</evidence>
<sequence>MQQPDFDDPFEPVTSLFATTASSSGSDFPGQRSGMSEPMSTGEDMSRSQEEHFLNLFWQSYHITIPILNEKEFREYYNSLWTNAFSPFEAKRKPSALVDSILALCVQYGTTFVINDKANADIEGDNMSFAGRGLHRRSQKLLSSEYEAPTISTLQCLIYSALYLSNASMLDIGHRTLAVAIGIAHALALHHEAIDNSSAAQSSLRRRIWWTLFLLDSKACLELGRPYLIDASDMTCDLPSGDLSEATDSGSSLSLAFADINWLAFHTQCIKLIVTVRSIHTGFYEKCSEASAAYKRTDLYDNFDLLESCADHLLRSMKGLQDWVRNVPIALKNSRKGTGEPFSTARSAIEFDPYVPLWLQRQRLLLELLYHNLTMSLHRPFIRFPSSSIAAFQKSMDHGVSCLSHAIITTSILHQVLNEGDSLNGWQQAYQSQWDAALSILGFGLAHPVCPHSPSARRAIHTAIANFDTLAANNCSIATSAGAVMRSLLDKIDRFASGFRDKVTQSEHSSPSFQSGPPPRKSPVNSPPVPQHLQASPRNQALQLAPSQIPYSWVQDRPATSDSTSMSSQSLGSLNNLSAPAASDPTDFSLDMFGTLGETALLPYQDLGPSDFEMWSNWGQAAQEHNHASKTFWNKDGR</sequence>
<dbReference type="GO" id="GO:0000978">
    <property type="term" value="F:RNA polymerase II cis-regulatory region sequence-specific DNA binding"/>
    <property type="evidence" value="ECO:0007669"/>
    <property type="project" value="TreeGrafter"/>
</dbReference>
<dbReference type="InterPro" id="IPR007219">
    <property type="entry name" value="XnlR_reg_dom"/>
</dbReference>
<accession>A0A8H3J011</accession>
<dbReference type="PANTHER" id="PTHR47424:SF12">
    <property type="entry name" value="TRANSCRIPTION FACTOR ASQA"/>
    <property type="match status" value="1"/>
</dbReference>
<name>A0A8H3J011_9LECA</name>
<dbReference type="InterPro" id="IPR051127">
    <property type="entry name" value="Fungal_SecMet_Regulators"/>
</dbReference>
<dbReference type="EMBL" id="CAJPDR010000501">
    <property type="protein sequence ID" value="CAF9938135.1"/>
    <property type="molecule type" value="Genomic_DNA"/>
</dbReference>
<dbReference type="GO" id="GO:0000435">
    <property type="term" value="P:positive regulation of transcription from RNA polymerase II promoter by galactose"/>
    <property type="evidence" value="ECO:0007669"/>
    <property type="project" value="TreeGrafter"/>
</dbReference>
<dbReference type="GO" id="GO:0000981">
    <property type="term" value="F:DNA-binding transcription factor activity, RNA polymerase II-specific"/>
    <property type="evidence" value="ECO:0007669"/>
    <property type="project" value="TreeGrafter"/>
</dbReference>
<dbReference type="SMART" id="SM00906">
    <property type="entry name" value="Fungal_trans"/>
    <property type="match status" value="1"/>
</dbReference>
<protein>
    <recommendedName>
        <fullName evidence="5">Xylanolytic transcriptional activator regulatory domain-containing protein</fullName>
    </recommendedName>
</protein>
<evidence type="ECO:0000256" key="4">
    <source>
        <dbReference type="SAM" id="MobiDB-lite"/>
    </source>
</evidence>
<dbReference type="CDD" id="cd12148">
    <property type="entry name" value="fungal_TF_MHR"/>
    <property type="match status" value="1"/>
</dbReference>
<feature type="region of interest" description="Disordered" evidence="4">
    <location>
        <begin position="20"/>
        <end position="46"/>
    </location>
</feature>
<evidence type="ECO:0000256" key="3">
    <source>
        <dbReference type="ARBA" id="ARBA00023242"/>
    </source>
</evidence>
<feature type="region of interest" description="Disordered" evidence="4">
    <location>
        <begin position="555"/>
        <end position="578"/>
    </location>
</feature>
<feature type="compositionally biased region" description="Pro residues" evidence="4">
    <location>
        <begin position="516"/>
        <end position="530"/>
    </location>
</feature>
<evidence type="ECO:0000313" key="6">
    <source>
        <dbReference type="EMBL" id="CAF9938135.1"/>
    </source>
</evidence>
<gene>
    <name evidence="6" type="ORF">ALECFALPRED_007555</name>
</gene>
<dbReference type="AlphaFoldDB" id="A0A8H3J011"/>
<organism evidence="6 7">
    <name type="scientific">Alectoria fallacina</name>
    <dbReference type="NCBI Taxonomy" id="1903189"/>
    <lineage>
        <taxon>Eukaryota</taxon>
        <taxon>Fungi</taxon>
        <taxon>Dikarya</taxon>
        <taxon>Ascomycota</taxon>
        <taxon>Pezizomycotina</taxon>
        <taxon>Lecanoromycetes</taxon>
        <taxon>OSLEUM clade</taxon>
        <taxon>Lecanoromycetidae</taxon>
        <taxon>Lecanorales</taxon>
        <taxon>Lecanorineae</taxon>
        <taxon>Parmeliaceae</taxon>
        <taxon>Alectoria</taxon>
    </lineage>
</organism>
<dbReference type="PANTHER" id="PTHR47424">
    <property type="entry name" value="REGULATORY PROTEIN GAL4"/>
    <property type="match status" value="1"/>
</dbReference>
<feature type="region of interest" description="Disordered" evidence="4">
    <location>
        <begin position="501"/>
        <end position="534"/>
    </location>
</feature>
<feature type="domain" description="Xylanolytic transcriptional activator regulatory" evidence="5">
    <location>
        <begin position="173"/>
        <end position="245"/>
    </location>
</feature>
<dbReference type="GO" id="GO:0006351">
    <property type="term" value="P:DNA-templated transcription"/>
    <property type="evidence" value="ECO:0007669"/>
    <property type="project" value="InterPro"/>
</dbReference>
<evidence type="ECO:0000256" key="2">
    <source>
        <dbReference type="ARBA" id="ARBA00023163"/>
    </source>
</evidence>
<keyword evidence="7" id="KW-1185">Reference proteome</keyword>
<evidence type="ECO:0000313" key="7">
    <source>
        <dbReference type="Proteomes" id="UP000664203"/>
    </source>
</evidence>
<dbReference type="GO" id="GO:0008270">
    <property type="term" value="F:zinc ion binding"/>
    <property type="evidence" value="ECO:0007669"/>
    <property type="project" value="InterPro"/>
</dbReference>